<dbReference type="OrthoDB" id="9811754at2"/>
<keyword evidence="2 6" id="KW-0812">Transmembrane</keyword>
<protein>
    <submittedName>
        <fullName evidence="9">Membrane fusion protein (Multidrug efflux system)</fullName>
    </submittedName>
</protein>
<keyword evidence="3 6" id="KW-1133">Transmembrane helix</keyword>
<evidence type="ECO:0000256" key="4">
    <source>
        <dbReference type="ARBA" id="ARBA00023136"/>
    </source>
</evidence>
<dbReference type="InterPro" id="IPR050739">
    <property type="entry name" value="MFP"/>
</dbReference>
<organism evidence="9 10">
    <name type="scientific">Thermoflavifilum aggregans</name>
    <dbReference type="NCBI Taxonomy" id="454188"/>
    <lineage>
        <taxon>Bacteria</taxon>
        <taxon>Pseudomonadati</taxon>
        <taxon>Bacteroidota</taxon>
        <taxon>Chitinophagia</taxon>
        <taxon>Chitinophagales</taxon>
        <taxon>Chitinophagaceae</taxon>
        <taxon>Thermoflavifilum</taxon>
    </lineage>
</organism>
<name>A0A2M9CXZ1_9BACT</name>
<comment type="subcellular location">
    <subcellularLocation>
        <location evidence="1">Membrane</location>
        <topology evidence="1">Single-pass membrane protein</topology>
    </subcellularLocation>
</comment>
<feature type="domain" description="p-hydroxybenzoic acid efflux pump subunit AaeA-like beta-barrel" evidence="8">
    <location>
        <begin position="252"/>
        <end position="345"/>
    </location>
</feature>
<keyword evidence="4 6" id="KW-0472">Membrane</keyword>
<dbReference type="SUPFAM" id="SSF111369">
    <property type="entry name" value="HlyD-like secretion proteins"/>
    <property type="match status" value="3"/>
</dbReference>
<dbReference type="Pfam" id="PF25963">
    <property type="entry name" value="Beta-barrel_AAEA"/>
    <property type="match status" value="1"/>
</dbReference>
<dbReference type="InterPro" id="IPR058625">
    <property type="entry name" value="MdtA-like_BSH"/>
</dbReference>
<dbReference type="Gene3D" id="1.10.287.470">
    <property type="entry name" value="Helix hairpin bin"/>
    <property type="match status" value="2"/>
</dbReference>
<evidence type="ECO:0000259" key="8">
    <source>
        <dbReference type="Pfam" id="PF25963"/>
    </source>
</evidence>
<dbReference type="PANTHER" id="PTHR30386:SF26">
    <property type="entry name" value="TRANSPORT PROTEIN COMB"/>
    <property type="match status" value="1"/>
</dbReference>
<dbReference type="RefSeq" id="WP_100315184.1">
    <property type="nucleotide sequence ID" value="NZ_PGFG01000001.1"/>
</dbReference>
<dbReference type="Gene3D" id="2.40.50.100">
    <property type="match status" value="1"/>
</dbReference>
<evidence type="ECO:0000256" key="3">
    <source>
        <dbReference type="ARBA" id="ARBA00022989"/>
    </source>
</evidence>
<dbReference type="Proteomes" id="UP000230000">
    <property type="component" value="Unassembled WGS sequence"/>
</dbReference>
<feature type="transmembrane region" description="Helical" evidence="6">
    <location>
        <begin position="12"/>
        <end position="31"/>
    </location>
</feature>
<evidence type="ECO:0000256" key="6">
    <source>
        <dbReference type="SAM" id="Phobius"/>
    </source>
</evidence>
<reference evidence="9 10" key="1">
    <citation type="submission" date="2017-11" db="EMBL/GenBank/DDBJ databases">
        <title>Genomic Encyclopedia of Archaeal and Bacterial Type Strains, Phase II (KMG-II): From Individual Species to Whole Genera.</title>
        <authorList>
            <person name="Goeker M."/>
        </authorList>
    </citation>
    <scope>NUCLEOTIDE SEQUENCE [LARGE SCALE GENOMIC DNA]</scope>
    <source>
        <strain evidence="9 10">DSM 27268</strain>
    </source>
</reference>
<sequence length="350" mass="38565">MEKRTGKRSIGKLIMPVILGIVLIGGAVFGIREYIYYQHYQTTDDAQIDGDISPVVARVSGYVKDILFTDNQFVHAGDTLVILDDRDYRVKLEQAEAALKAAMANVNVSRSNVQSVAANVQPAEARVAAAKVQLWKAQQDYNRYLNLLHDHAITQAQFDAVKAQRDAAEAELEAAQKQVAALHEQVSTTQQQVKATASNIDIQRAEVDFAKLQLSYTVITAPVSGIVSKRNIQPGQLVQAGQTLFSIVMDSSIYVTANFKETQIGDIHVGQKVDIDVDAYPDTTFEGVVESFSGATGAKFSLLPPDNATGNFVKVVQRVPVRIAFTKLNDEWRRRLRPGLSVFVRVHIKP</sequence>
<dbReference type="Pfam" id="PF25917">
    <property type="entry name" value="BSH_RND"/>
    <property type="match status" value="1"/>
</dbReference>
<evidence type="ECO:0000313" key="10">
    <source>
        <dbReference type="Proteomes" id="UP000230000"/>
    </source>
</evidence>
<feature type="coiled-coil region" evidence="5">
    <location>
        <begin position="153"/>
        <end position="192"/>
    </location>
</feature>
<proteinExistence type="predicted"/>
<dbReference type="AlphaFoldDB" id="A0A2M9CXZ1"/>
<dbReference type="PANTHER" id="PTHR30386">
    <property type="entry name" value="MEMBRANE FUSION SUBUNIT OF EMRAB-TOLC MULTIDRUG EFFLUX PUMP"/>
    <property type="match status" value="1"/>
</dbReference>
<keyword evidence="5" id="KW-0175">Coiled coil</keyword>
<evidence type="ECO:0000256" key="5">
    <source>
        <dbReference type="SAM" id="Coils"/>
    </source>
</evidence>
<dbReference type="Gene3D" id="2.40.30.170">
    <property type="match status" value="1"/>
</dbReference>
<evidence type="ECO:0000256" key="2">
    <source>
        <dbReference type="ARBA" id="ARBA00022692"/>
    </source>
</evidence>
<dbReference type="InterPro" id="IPR058634">
    <property type="entry name" value="AaeA-lik-b-barrel"/>
</dbReference>
<dbReference type="EMBL" id="PGFG01000001">
    <property type="protein sequence ID" value="PJJ76747.1"/>
    <property type="molecule type" value="Genomic_DNA"/>
</dbReference>
<evidence type="ECO:0000313" key="9">
    <source>
        <dbReference type="EMBL" id="PJJ76747.1"/>
    </source>
</evidence>
<dbReference type="GO" id="GO:0016020">
    <property type="term" value="C:membrane"/>
    <property type="evidence" value="ECO:0007669"/>
    <property type="project" value="UniProtKB-SubCell"/>
</dbReference>
<accession>A0A2M9CXZ1</accession>
<dbReference type="GO" id="GO:0055085">
    <property type="term" value="P:transmembrane transport"/>
    <property type="evidence" value="ECO:0007669"/>
    <property type="project" value="InterPro"/>
</dbReference>
<keyword evidence="10" id="KW-1185">Reference proteome</keyword>
<gene>
    <name evidence="9" type="ORF">BXY57_2379</name>
</gene>
<evidence type="ECO:0000256" key="1">
    <source>
        <dbReference type="ARBA" id="ARBA00004167"/>
    </source>
</evidence>
<feature type="domain" description="Multidrug resistance protein MdtA-like barrel-sandwich hybrid" evidence="7">
    <location>
        <begin position="55"/>
        <end position="249"/>
    </location>
</feature>
<evidence type="ECO:0000259" key="7">
    <source>
        <dbReference type="Pfam" id="PF25917"/>
    </source>
</evidence>
<comment type="caution">
    <text evidence="9">The sequence shown here is derived from an EMBL/GenBank/DDBJ whole genome shotgun (WGS) entry which is preliminary data.</text>
</comment>